<evidence type="ECO:0000313" key="1">
    <source>
        <dbReference type="EMBL" id="BBM54690.1"/>
    </source>
</evidence>
<proteinExistence type="predicted"/>
<organism evidence="1 2">
    <name type="scientific">Leptotrichia wadei</name>
    <dbReference type="NCBI Taxonomy" id="157687"/>
    <lineage>
        <taxon>Bacteria</taxon>
        <taxon>Fusobacteriati</taxon>
        <taxon>Fusobacteriota</taxon>
        <taxon>Fusobacteriia</taxon>
        <taxon>Fusobacteriales</taxon>
        <taxon>Leptotrichiaceae</taxon>
        <taxon>Leptotrichia</taxon>
    </lineage>
</organism>
<evidence type="ECO:0000313" key="2">
    <source>
        <dbReference type="Proteomes" id="UP000321944"/>
    </source>
</evidence>
<dbReference type="Proteomes" id="UP000321944">
    <property type="component" value="Chromosome"/>
</dbReference>
<dbReference type="RefSeq" id="WP_147003469.1">
    <property type="nucleotide sequence ID" value="NZ_AP019841.1"/>
</dbReference>
<dbReference type="AlphaFoldDB" id="A0A510KSG4"/>
<protein>
    <submittedName>
        <fullName evidence="1">Uncharacterized protein</fullName>
    </submittedName>
</protein>
<name>A0A510KSG4_9FUSO</name>
<gene>
    <name evidence="1" type="ORF">JMUB3936_0974</name>
</gene>
<reference evidence="1 2" key="1">
    <citation type="submission" date="2019-07" db="EMBL/GenBank/DDBJ databases">
        <title>Complete Genome Sequence of Leptotrichia wadei Strain JMUB3936.</title>
        <authorList>
            <person name="Watanabe S."/>
            <person name="Cui L."/>
        </authorList>
    </citation>
    <scope>NUCLEOTIDE SEQUENCE [LARGE SCALE GENOMIC DNA]</scope>
    <source>
        <strain evidence="1 2">JMUB3936</strain>
    </source>
</reference>
<sequence>MLKWFNDNKIEEKTIKLIQKELKDIFPNFKEVNYEDIDCENNEIPLMCFTVNLDSSLKDIKKMVDKITEKIEKFNKMKNCRDIREEYVEYFEEKRLKKRFRSNRKIRKKF</sequence>
<dbReference type="EMBL" id="AP019841">
    <property type="protein sequence ID" value="BBM54690.1"/>
    <property type="molecule type" value="Genomic_DNA"/>
</dbReference>
<accession>A0A510KSG4</accession>